<dbReference type="Pfam" id="PF00753">
    <property type="entry name" value="Lactamase_B"/>
    <property type="match status" value="1"/>
</dbReference>
<evidence type="ECO:0000259" key="6">
    <source>
        <dbReference type="SMART" id="SM00849"/>
    </source>
</evidence>
<dbReference type="Proteomes" id="UP000292702">
    <property type="component" value="Unassembled WGS sequence"/>
</dbReference>
<feature type="domain" description="Metallo-beta-lactamase" evidence="6">
    <location>
        <begin position="43"/>
        <end position="278"/>
    </location>
</feature>
<accession>A0A4R0RB27</accession>
<keyword evidence="3" id="KW-0479">Metal-binding</keyword>
<reference evidence="7 8" key="1">
    <citation type="submission" date="2018-11" db="EMBL/GenBank/DDBJ databases">
        <title>Genome assembly of Steccherinum ochraceum LE-BIN_3174, the white-rot fungus of the Steccherinaceae family (The Residual Polyporoid clade, Polyporales, Basidiomycota).</title>
        <authorList>
            <person name="Fedorova T.V."/>
            <person name="Glazunova O.A."/>
            <person name="Landesman E.O."/>
            <person name="Moiseenko K.V."/>
            <person name="Psurtseva N.V."/>
            <person name="Savinova O.S."/>
            <person name="Shakhova N.V."/>
            <person name="Tyazhelova T.V."/>
            <person name="Vasina D.V."/>
        </authorList>
    </citation>
    <scope>NUCLEOTIDE SEQUENCE [LARGE SCALE GENOMIC DNA]</scope>
    <source>
        <strain evidence="7 8">LE-BIN_3174</strain>
    </source>
</reference>
<evidence type="ECO:0000256" key="5">
    <source>
        <dbReference type="ARBA" id="ARBA00022833"/>
    </source>
</evidence>
<dbReference type="InterPro" id="IPR001279">
    <property type="entry name" value="Metallo-B-lactamas"/>
</dbReference>
<evidence type="ECO:0000256" key="1">
    <source>
        <dbReference type="ARBA" id="ARBA00001947"/>
    </source>
</evidence>
<dbReference type="CDD" id="cd07730">
    <property type="entry name" value="metallo-hydrolase-like_MBL-fold"/>
    <property type="match status" value="1"/>
</dbReference>
<dbReference type="OrthoDB" id="10250730at2759"/>
<dbReference type="InterPro" id="IPR051013">
    <property type="entry name" value="MBL_superfamily_lactonases"/>
</dbReference>
<dbReference type="AlphaFoldDB" id="A0A4R0RB27"/>
<dbReference type="EMBL" id="RWJN01000259">
    <property type="protein sequence ID" value="TCD64056.1"/>
    <property type="molecule type" value="Genomic_DNA"/>
</dbReference>
<evidence type="ECO:0000313" key="7">
    <source>
        <dbReference type="EMBL" id="TCD64056.1"/>
    </source>
</evidence>
<dbReference type="PANTHER" id="PTHR42978">
    <property type="entry name" value="QUORUM-QUENCHING LACTONASE YTNP-RELATED-RELATED"/>
    <property type="match status" value="1"/>
</dbReference>
<keyword evidence="5" id="KW-0862">Zinc</keyword>
<keyword evidence="4" id="KW-0378">Hydrolase</keyword>
<comment type="cofactor">
    <cofactor evidence="1">
        <name>Zn(2+)</name>
        <dbReference type="ChEBI" id="CHEBI:29105"/>
    </cofactor>
</comment>
<evidence type="ECO:0000256" key="4">
    <source>
        <dbReference type="ARBA" id="ARBA00022801"/>
    </source>
</evidence>
<organism evidence="7 8">
    <name type="scientific">Steccherinum ochraceum</name>
    <dbReference type="NCBI Taxonomy" id="92696"/>
    <lineage>
        <taxon>Eukaryota</taxon>
        <taxon>Fungi</taxon>
        <taxon>Dikarya</taxon>
        <taxon>Basidiomycota</taxon>
        <taxon>Agaricomycotina</taxon>
        <taxon>Agaricomycetes</taxon>
        <taxon>Polyporales</taxon>
        <taxon>Steccherinaceae</taxon>
        <taxon>Steccherinum</taxon>
    </lineage>
</organism>
<keyword evidence="8" id="KW-1185">Reference proteome</keyword>
<dbReference type="STRING" id="92696.A0A4R0RB27"/>
<dbReference type="InterPro" id="IPR036866">
    <property type="entry name" value="RibonucZ/Hydroxyglut_hydro"/>
</dbReference>
<protein>
    <recommendedName>
        <fullName evidence="6">Metallo-beta-lactamase domain-containing protein</fullName>
    </recommendedName>
</protein>
<dbReference type="GO" id="GO:0046872">
    <property type="term" value="F:metal ion binding"/>
    <property type="evidence" value="ECO:0007669"/>
    <property type="project" value="UniProtKB-KW"/>
</dbReference>
<comment type="similarity">
    <text evidence="2">Belongs to the metallo-beta-lactamase superfamily.</text>
</comment>
<evidence type="ECO:0000256" key="2">
    <source>
        <dbReference type="ARBA" id="ARBA00007749"/>
    </source>
</evidence>
<dbReference type="GO" id="GO:0016787">
    <property type="term" value="F:hydrolase activity"/>
    <property type="evidence" value="ECO:0007669"/>
    <property type="project" value="UniProtKB-KW"/>
</dbReference>
<gene>
    <name evidence="7" type="ORF">EIP91_004605</name>
</gene>
<dbReference type="SUPFAM" id="SSF56281">
    <property type="entry name" value="Metallo-hydrolase/oxidoreductase"/>
    <property type="match status" value="1"/>
</dbReference>
<evidence type="ECO:0000256" key="3">
    <source>
        <dbReference type="ARBA" id="ARBA00022723"/>
    </source>
</evidence>
<dbReference type="SMART" id="SM00849">
    <property type="entry name" value="Lactamase_B"/>
    <property type="match status" value="1"/>
</dbReference>
<dbReference type="Gene3D" id="3.60.15.10">
    <property type="entry name" value="Ribonuclease Z/Hydroxyacylglutathione hydrolase-like"/>
    <property type="match status" value="1"/>
</dbReference>
<proteinExistence type="inferred from homology"/>
<evidence type="ECO:0000313" key="8">
    <source>
        <dbReference type="Proteomes" id="UP000292702"/>
    </source>
</evidence>
<name>A0A4R0RB27_9APHY</name>
<dbReference type="PANTHER" id="PTHR42978:SF2">
    <property type="entry name" value="102 KBASES UNSTABLE REGION: FROM 1 TO 119443"/>
    <property type="match status" value="1"/>
</dbReference>
<comment type="caution">
    <text evidence="7">The sequence shown here is derived from an EMBL/GenBank/DDBJ whole genome shotgun (WGS) entry which is preliminary data.</text>
</comment>
<sequence length="300" mass="33499">MRLPPPSADQAYCDVSALEGGHIKLPKGLVMKCDNEDEVNPFPASAFLLRHSRTQDTFLLDIGIRKDWQTGLPPPILRIIRDSPFRVYVPEDVPTALAKGGLKPADIQHICFTHIHFDHVGVPNDYTNATFLIGEGARALLENGYPKNPNSVFDVDLFPADRTRFLSPSSKTDAAEWKPLGPFRHTFDFYGDGSLYIIDAPGHMAGHLMVLARTSSDGGWMMLAGDAAHDWKILRGEAEIGIHSRLGCMHKDRESAEDTIRAVKEVLEEPRVRTVLSHDQPWYEARKGSSDFWPGKFESL</sequence>